<evidence type="ECO:0000256" key="4">
    <source>
        <dbReference type="ARBA" id="ARBA00022723"/>
    </source>
</evidence>
<dbReference type="SUPFAM" id="SSF81624">
    <property type="entry name" value="N-terminal domain of MutM-like DNA repair proteins"/>
    <property type="match status" value="1"/>
</dbReference>
<evidence type="ECO:0000256" key="1">
    <source>
        <dbReference type="ARBA" id="ARBA00001947"/>
    </source>
</evidence>
<evidence type="ECO:0000256" key="6">
    <source>
        <dbReference type="ARBA" id="ARBA00022771"/>
    </source>
</evidence>
<dbReference type="SUPFAM" id="SSF57716">
    <property type="entry name" value="Glucocorticoid receptor-like (DNA-binding domain)"/>
    <property type="match status" value="1"/>
</dbReference>
<dbReference type="GO" id="GO:0008534">
    <property type="term" value="F:oxidized purine nucleobase lesion DNA N-glycosylase activity"/>
    <property type="evidence" value="ECO:0007669"/>
    <property type="project" value="UniProtKB-ARBA"/>
</dbReference>
<evidence type="ECO:0000313" key="18">
    <source>
        <dbReference type="EMBL" id="QCY47357.1"/>
    </source>
</evidence>
<dbReference type="CDD" id="cd08970">
    <property type="entry name" value="AcNei1_N"/>
    <property type="match status" value="1"/>
</dbReference>
<keyword evidence="19" id="KW-1185">Reference proteome</keyword>
<dbReference type="Pfam" id="PF06827">
    <property type="entry name" value="zf-FPG_IleRS"/>
    <property type="match status" value="1"/>
</dbReference>
<dbReference type="GO" id="GO:0003684">
    <property type="term" value="F:damaged DNA binding"/>
    <property type="evidence" value="ECO:0007669"/>
    <property type="project" value="InterPro"/>
</dbReference>
<dbReference type="RefSeq" id="WP_138926339.1">
    <property type="nucleotide sequence ID" value="NZ_CP034412.1"/>
</dbReference>
<dbReference type="InterPro" id="IPR015886">
    <property type="entry name" value="H2TH_FPG"/>
</dbReference>
<evidence type="ECO:0000256" key="14">
    <source>
        <dbReference type="ARBA" id="ARBA00044632"/>
    </source>
</evidence>
<dbReference type="GO" id="GO:0000703">
    <property type="term" value="F:oxidized pyrimidine nucleobase lesion DNA N-glycosylase activity"/>
    <property type="evidence" value="ECO:0007669"/>
    <property type="project" value="TreeGrafter"/>
</dbReference>
<proteinExistence type="inferred from homology"/>
<evidence type="ECO:0000259" key="16">
    <source>
        <dbReference type="PROSITE" id="PS51066"/>
    </source>
</evidence>
<evidence type="ECO:0000256" key="10">
    <source>
        <dbReference type="ARBA" id="ARBA00023204"/>
    </source>
</evidence>
<keyword evidence="9" id="KW-0238">DNA-binding</keyword>
<evidence type="ECO:0000256" key="15">
    <source>
        <dbReference type="PROSITE-ProRule" id="PRU00391"/>
    </source>
</evidence>
<keyword evidence="4" id="KW-0479">Metal-binding</keyword>
<keyword evidence="8" id="KW-0862">Zinc</keyword>
<dbReference type="GO" id="GO:0008270">
    <property type="term" value="F:zinc ion binding"/>
    <property type="evidence" value="ECO:0007669"/>
    <property type="project" value="UniProtKB-KW"/>
</dbReference>
<sequence length="326" mass="36415">MPEGHSLHRLARQFDDVFAGQAVQVSSPQGRFAADAERISGQQLERAWAKGKQLFCQFSNDLYLRIHLGLYGAFDFGGDEFFRGASSIGAPRRIGEREVAAEANGEYLGPPEPVGQVRARIVSEHGWADLRGPSACEVLEWEQVQVQLDKLGPDPLAGAAIRFNQSKGRDLDADPQAALEAGYRQFRHNLSATRTPIGLVLMNQALISGVGNIYRAESLYRCRISPQLPANELSARAAKKLWWDIVQIMQDGVRDGKIITTWQEDRNEPGPLWPDNAYYVYQRQGQACRRCGTAIRLEEVAGRKLYWCTRCQRPPRKRPAGPATGR</sequence>
<accession>A0A5B7WTZ3</accession>
<evidence type="ECO:0000256" key="5">
    <source>
        <dbReference type="ARBA" id="ARBA00022763"/>
    </source>
</evidence>
<comment type="cofactor">
    <cofactor evidence="1">
        <name>Zn(2+)</name>
        <dbReference type="ChEBI" id="CHEBI:29105"/>
    </cofactor>
</comment>
<evidence type="ECO:0000313" key="19">
    <source>
        <dbReference type="Proteomes" id="UP000307000"/>
    </source>
</evidence>
<keyword evidence="13" id="KW-0326">Glycosidase</keyword>
<keyword evidence="12" id="KW-0511">Multifunctional enzyme</keyword>
<dbReference type="Gene3D" id="3.20.190.10">
    <property type="entry name" value="MutM-like, N-terminal"/>
    <property type="match status" value="1"/>
</dbReference>
<feature type="domain" description="FPG-type" evidence="16">
    <location>
        <begin position="279"/>
        <end position="313"/>
    </location>
</feature>
<evidence type="ECO:0000256" key="13">
    <source>
        <dbReference type="ARBA" id="ARBA00023295"/>
    </source>
</evidence>
<feature type="domain" description="Formamidopyrimidine-DNA glycosylase catalytic" evidence="17">
    <location>
        <begin position="2"/>
        <end position="89"/>
    </location>
</feature>
<evidence type="ECO:0000256" key="9">
    <source>
        <dbReference type="ARBA" id="ARBA00023125"/>
    </source>
</evidence>
<dbReference type="Pfam" id="PF01149">
    <property type="entry name" value="Fapy_DNA_glyco"/>
    <property type="match status" value="1"/>
</dbReference>
<dbReference type="Gene3D" id="1.10.8.50">
    <property type="match status" value="1"/>
</dbReference>
<evidence type="ECO:0000256" key="2">
    <source>
        <dbReference type="ARBA" id="ARBA00009409"/>
    </source>
</evidence>
<dbReference type="FunFam" id="1.10.8.50:FF:000003">
    <property type="entry name" value="Formamidopyrimidine-DNA glycosylase"/>
    <property type="match status" value="1"/>
</dbReference>
<evidence type="ECO:0000256" key="11">
    <source>
        <dbReference type="ARBA" id="ARBA00023239"/>
    </source>
</evidence>
<evidence type="ECO:0000256" key="12">
    <source>
        <dbReference type="ARBA" id="ARBA00023268"/>
    </source>
</evidence>
<dbReference type="InterPro" id="IPR010979">
    <property type="entry name" value="Ribosomal_uS13-like_H2TH"/>
</dbReference>
<dbReference type="GO" id="GO:0006979">
    <property type="term" value="P:response to oxidative stress"/>
    <property type="evidence" value="ECO:0007669"/>
    <property type="project" value="UniProtKB-ARBA"/>
</dbReference>
<dbReference type="KEGG" id="gcr:GcLGCM259_1632"/>
<dbReference type="PANTHER" id="PTHR42697">
    <property type="entry name" value="ENDONUCLEASE 8"/>
    <property type="match status" value="1"/>
</dbReference>
<dbReference type="AlphaFoldDB" id="A0A5B7WTZ3"/>
<name>A0A5B7WTZ3_9MICC</name>
<gene>
    <name evidence="18" type="ORF">GcLGCM259_1632</name>
</gene>
<comment type="catalytic activity">
    <reaction evidence="14">
        <text>2'-deoxyribonucleotide-(2'-deoxyribose 5'-phosphate)-2'-deoxyribonucleotide-DNA = a 3'-end 2'-deoxyribonucleotide-(2,3-dehydro-2,3-deoxyribose 5'-phosphate)-DNA + a 5'-end 5'-phospho-2'-deoxyribonucleoside-DNA + H(+)</text>
        <dbReference type="Rhea" id="RHEA:66592"/>
        <dbReference type="Rhea" id="RHEA-COMP:13180"/>
        <dbReference type="Rhea" id="RHEA-COMP:16897"/>
        <dbReference type="Rhea" id="RHEA-COMP:17067"/>
        <dbReference type="ChEBI" id="CHEBI:15378"/>
        <dbReference type="ChEBI" id="CHEBI:136412"/>
        <dbReference type="ChEBI" id="CHEBI:157695"/>
        <dbReference type="ChEBI" id="CHEBI:167181"/>
        <dbReference type="EC" id="4.2.99.18"/>
    </reaction>
</comment>
<dbReference type="EC" id="4.2.99.18" evidence="3"/>
<dbReference type="SUPFAM" id="SSF46946">
    <property type="entry name" value="S13-like H2TH domain"/>
    <property type="match status" value="1"/>
</dbReference>
<dbReference type="InterPro" id="IPR010663">
    <property type="entry name" value="Znf_FPG/IleRS"/>
</dbReference>
<dbReference type="EMBL" id="CP034412">
    <property type="protein sequence ID" value="QCY47357.1"/>
    <property type="molecule type" value="Genomic_DNA"/>
</dbReference>
<dbReference type="PROSITE" id="PS51068">
    <property type="entry name" value="FPG_CAT"/>
    <property type="match status" value="1"/>
</dbReference>
<dbReference type="GO" id="GO:0006284">
    <property type="term" value="P:base-excision repair"/>
    <property type="evidence" value="ECO:0007669"/>
    <property type="project" value="InterPro"/>
</dbReference>
<dbReference type="GO" id="GO:0003690">
    <property type="term" value="F:double-stranded DNA binding"/>
    <property type="evidence" value="ECO:0007669"/>
    <property type="project" value="UniProtKB-ARBA"/>
</dbReference>
<keyword evidence="11" id="KW-0456">Lyase</keyword>
<keyword evidence="6 15" id="KW-0863">Zinc-finger</keyword>
<dbReference type="SMART" id="SM00898">
    <property type="entry name" value="Fapy_DNA_glyco"/>
    <property type="match status" value="1"/>
</dbReference>
<dbReference type="InterPro" id="IPR000214">
    <property type="entry name" value="Znf_DNA_glyclase/AP_lyase"/>
</dbReference>
<evidence type="ECO:0000256" key="3">
    <source>
        <dbReference type="ARBA" id="ARBA00012720"/>
    </source>
</evidence>
<keyword evidence="10" id="KW-0234">DNA repair</keyword>
<dbReference type="InterPro" id="IPR012319">
    <property type="entry name" value="FPG_cat"/>
</dbReference>
<dbReference type="InterPro" id="IPR035937">
    <property type="entry name" value="FPG_N"/>
</dbReference>
<keyword evidence="5" id="KW-0227">DNA damage</keyword>
<evidence type="ECO:0000256" key="8">
    <source>
        <dbReference type="ARBA" id="ARBA00022833"/>
    </source>
</evidence>
<dbReference type="PROSITE" id="PS51066">
    <property type="entry name" value="ZF_FPG_2"/>
    <property type="match status" value="1"/>
</dbReference>
<dbReference type="PANTHER" id="PTHR42697:SF1">
    <property type="entry name" value="ENDONUCLEASE 8"/>
    <property type="match status" value="1"/>
</dbReference>
<dbReference type="Proteomes" id="UP000307000">
    <property type="component" value="Chromosome"/>
</dbReference>
<dbReference type="Pfam" id="PF06831">
    <property type="entry name" value="H2TH"/>
    <property type="match status" value="1"/>
</dbReference>
<dbReference type="GO" id="GO:0140078">
    <property type="term" value="F:class I DNA-(apurinic or apyrimidinic site) endonuclease activity"/>
    <property type="evidence" value="ECO:0007669"/>
    <property type="project" value="UniProtKB-EC"/>
</dbReference>
<evidence type="ECO:0000256" key="7">
    <source>
        <dbReference type="ARBA" id="ARBA00022801"/>
    </source>
</evidence>
<evidence type="ECO:0000259" key="17">
    <source>
        <dbReference type="PROSITE" id="PS51068"/>
    </source>
</evidence>
<dbReference type="SMART" id="SM01232">
    <property type="entry name" value="H2TH"/>
    <property type="match status" value="1"/>
</dbReference>
<organism evidence="18 19">
    <name type="scientific">Glutamicibacter creatinolyticus</name>
    <dbReference type="NCBI Taxonomy" id="162496"/>
    <lineage>
        <taxon>Bacteria</taxon>
        <taxon>Bacillati</taxon>
        <taxon>Actinomycetota</taxon>
        <taxon>Actinomycetes</taxon>
        <taxon>Micrococcales</taxon>
        <taxon>Micrococcaceae</taxon>
        <taxon>Glutamicibacter</taxon>
    </lineage>
</organism>
<keyword evidence="7" id="KW-0378">Hydrolase</keyword>
<reference evidence="18 19" key="1">
    <citation type="submission" date="2018-12" db="EMBL/GenBank/DDBJ databases">
        <title>Complete Genome Sequence of Glutamicibacter creatinolyticus strain LGCM259,isolated from an abscess of a 12-year-old mare in Italy.</title>
        <authorList>
            <person name="Santos R.G."/>
            <person name="Silva A.L."/>
            <person name="Seyffert N."/>
            <person name="Castro T.L.P."/>
            <person name="Attili A.R."/>
            <person name="Rifici C."/>
            <person name="Mazzullo G."/>
            <person name="Brenig B."/>
            <person name="Venanzi F."/>
            <person name="Azevedo V."/>
        </authorList>
    </citation>
    <scope>NUCLEOTIDE SEQUENCE [LARGE SCALE GENOMIC DNA]</scope>
    <source>
        <strain evidence="18 19">LGCM 259</strain>
    </source>
</reference>
<protein>
    <recommendedName>
        <fullName evidence="3">DNA-(apurinic or apyrimidinic site) lyase</fullName>
        <ecNumber evidence="3">4.2.99.18</ecNumber>
    </recommendedName>
</protein>
<comment type="similarity">
    <text evidence="2">Belongs to the FPG family.</text>
</comment>